<evidence type="ECO:0000313" key="3">
    <source>
        <dbReference type="Proteomes" id="UP000253383"/>
    </source>
</evidence>
<evidence type="ECO:0000256" key="1">
    <source>
        <dbReference type="SAM" id="SignalP"/>
    </source>
</evidence>
<dbReference type="EMBL" id="QOWE01000022">
    <property type="protein sequence ID" value="RCR67055.1"/>
    <property type="molecule type" value="Genomic_DNA"/>
</dbReference>
<dbReference type="AlphaFoldDB" id="A0A368JID5"/>
<dbReference type="OrthoDB" id="926390at2"/>
<organism evidence="2 3">
    <name type="scientific">Larkinella punicea</name>
    <dbReference type="NCBI Taxonomy" id="2315727"/>
    <lineage>
        <taxon>Bacteria</taxon>
        <taxon>Pseudomonadati</taxon>
        <taxon>Bacteroidota</taxon>
        <taxon>Cytophagia</taxon>
        <taxon>Cytophagales</taxon>
        <taxon>Spirosomataceae</taxon>
        <taxon>Larkinella</taxon>
    </lineage>
</organism>
<reference evidence="2 3" key="1">
    <citation type="submission" date="2018-07" db="EMBL/GenBank/DDBJ databases">
        <title>Genome analysis of Larkinella rosea.</title>
        <authorList>
            <person name="Zhou Z."/>
            <person name="Wang G."/>
        </authorList>
    </citation>
    <scope>NUCLEOTIDE SEQUENCE [LARGE SCALE GENOMIC DNA]</scope>
    <source>
        <strain evidence="3">zzj9</strain>
    </source>
</reference>
<gene>
    <name evidence="2" type="ORF">DUE52_23655</name>
</gene>
<protein>
    <submittedName>
        <fullName evidence="2">Uncharacterized protein</fullName>
    </submittedName>
</protein>
<accession>A0A368JID5</accession>
<dbReference type="Proteomes" id="UP000253383">
    <property type="component" value="Unassembled WGS sequence"/>
</dbReference>
<comment type="caution">
    <text evidence="2">The sequence shown here is derived from an EMBL/GenBank/DDBJ whole genome shotgun (WGS) entry which is preliminary data.</text>
</comment>
<keyword evidence="3" id="KW-1185">Reference proteome</keyword>
<feature type="signal peptide" evidence="1">
    <location>
        <begin position="1"/>
        <end position="21"/>
    </location>
</feature>
<proteinExistence type="predicted"/>
<sequence>MKKLFTFLLIALIVAMVPASAQINISGDANTEAAAKLEIIRIIQERIQKMTIAEINSRIVVSKGVTNYYKVDEILKMHTELWGLRSKYVNMASVLEQGNSGFSATTGNGFSFKYMEQYNGALAKAKAIKDQLQTVTKSGNMIQLPPLPVFNISFASNNGSNPANDLAQAISDLMASYNVLAPEDWDKLDATTRQELETKVAQLKDEQYRQTMIKGNSNASKLVTLVANIVAPGLGNVLAGVSSGKAVSTLVGYVVDNFQMPTEFYTSETLKLTDSERIKIIDELHMRMSETYQQTIALGANMSSEAKKRYGEITEQRNDLILHGPKK</sequence>
<dbReference type="RefSeq" id="WP_114408542.1">
    <property type="nucleotide sequence ID" value="NZ_QOWE01000022.1"/>
</dbReference>
<name>A0A368JID5_9BACT</name>
<keyword evidence="1" id="KW-0732">Signal</keyword>
<feature type="chain" id="PRO_5016885478" evidence="1">
    <location>
        <begin position="22"/>
        <end position="327"/>
    </location>
</feature>
<evidence type="ECO:0000313" key="2">
    <source>
        <dbReference type="EMBL" id="RCR67055.1"/>
    </source>
</evidence>